<dbReference type="PANTHER" id="PTHR11552:SF147">
    <property type="entry name" value="CHOLINE DEHYDROGENASE, MITOCHONDRIAL"/>
    <property type="match status" value="1"/>
</dbReference>
<evidence type="ECO:0000256" key="6">
    <source>
        <dbReference type="RuleBase" id="RU003968"/>
    </source>
</evidence>
<dbReference type="AlphaFoldDB" id="A0A9P0BLF2"/>
<dbReference type="Proteomes" id="UP001154114">
    <property type="component" value="Chromosome 10"/>
</dbReference>
<comment type="cofactor">
    <cofactor evidence="1 5">
        <name>FAD</name>
        <dbReference type="ChEBI" id="CHEBI:57692"/>
    </cofactor>
</comment>
<dbReference type="OrthoDB" id="284473at2759"/>
<comment type="similarity">
    <text evidence="2 6">Belongs to the GMC oxidoreductase family.</text>
</comment>
<dbReference type="PIRSF" id="PIRSF000137">
    <property type="entry name" value="Alcohol_oxidase"/>
    <property type="match status" value="1"/>
</dbReference>
<dbReference type="SUPFAM" id="SSF54373">
    <property type="entry name" value="FAD-linked reductases, C-terminal domain"/>
    <property type="match status" value="1"/>
</dbReference>
<evidence type="ECO:0000256" key="3">
    <source>
        <dbReference type="ARBA" id="ARBA00022630"/>
    </source>
</evidence>
<feature type="domain" description="Glucose-methanol-choline oxidoreductase N-terminal" evidence="7">
    <location>
        <begin position="130"/>
        <end position="153"/>
    </location>
</feature>
<keyword evidence="9" id="KW-1185">Reference proteome</keyword>
<dbReference type="Pfam" id="PF00732">
    <property type="entry name" value="GMC_oxred_N"/>
    <property type="match status" value="1"/>
</dbReference>
<sequence length="606" mass="65916">MAISLGACVGCGGAGPLGVTVAAALQFFAASQCLLDEPYPKQADVANSSRYDFIIVGGGTGGSALAARLAERHQFQVLLVEAGGDPPVEGIIPGFRSVLKESPYDWNFTTIDDGFSSQALEGHHEKQPRGKMLGGSGTINDMVYARGYPADYDEWADIVGDTWNWTNVLPYFMKTEHMTDRRIAENEELMKLHGLNGEIEVSGADNFDKSTIQFLKAFEEMGLEIVDDMTNPHKIGAGRFSHTIRDGRRDSTLTAMLNKVQTGNLHVLKDTFVTKILIENDTAVGVEAFLNDQQFYFYAEKEVIVTAGTFNTAKLLMLSGIGPKDHLQEVGIDVVQDLPVGENLHDHVMVLYFLAADSGTCSYNESTRLFEVIKYLHDATGALSYSDSMGAYLPQSADTPNLPHFAMYPTCAPVGQLTIEACTGGIGYTAENCEKIVEANQYSEIIPLPVVLLKPKSRGIVKLASADPLDDPMIYSGTFDNEEDLEGFPEAVKFALSLVNTTYFKEKGTRIIDLTPEECKTLPELDMIKCHVVHFATSAWHSVGTAALGGVLDAELRVRGLRALRVADASVMPRVVRGNTNAPVVMIAEKAADFIKDTYGLGNEIA</sequence>
<dbReference type="Pfam" id="PF05199">
    <property type="entry name" value="GMC_oxred_C"/>
    <property type="match status" value="1"/>
</dbReference>
<dbReference type="InterPro" id="IPR007867">
    <property type="entry name" value="GMC_OxRtase_C"/>
</dbReference>
<evidence type="ECO:0000256" key="1">
    <source>
        <dbReference type="ARBA" id="ARBA00001974"/>
    </source>
</evidence>
<dbReference type="InterPro" id="IPR000172">
    <property type="entry name" value="GMC_OxRdtase_N"/>
</dbReference>
<dbReference type="PANTHER" id="PTHR11552">
    <property type="entry name" value="GLUCOSE-METHANOL-CHOLINE GMC OXIDOREDUCTASE"/>
    <property type="match status" value="1"/>
</dbReference>
<dbReference type="InterPro" id="IPR012132">
    <property type="entry name" value="GMC_OxRdtase"/>
</dbReference>
<dbReference type="InterPro" id="IPR036188">
    <property type="entry name" value="FAD/NAD-bd_sf"/>
</dbReference>
<evidence type="ECO:0000259" key="7">
    <source>
        <dbReference type="PROSITE" id="PS00623"/>
    </source>
</evidence>
<evidence type="ECO:0000256" key="4">
    <source>
        <dbReference type="ARBA" id="ARBA00022827"/>
    </source>
</evidence>
<proteinExistence type="inferred from homology"/>
<keyword evidence="3 6" id="KW-0285">Flavoprotein</keyword>
<evidence type="ECO:0000256" key="5">
    <source>
        <dbReference type="PIRSR" id="PIRSR000137-2"/>
    </source>
</evidence>
<dbReference type="Gene3D" id="3.30.560.10">
    <property type="entry name" value="Glucose Oxidase, domain 3"/>
    <property type="match status" value="1"/>
</dbReference>
<dbReference type="EMBL" id="LR824013">
    <property type="protein sequence ID" value="CAH0578947.1"/>
    <property type="molecule type" value="Genomic_DNA"/>
</dbReference>
<keyword evidence="4 5" id="KW-0274">FAD</keyword>
<protein>
    <recommendedName>
        <fullName evidence="7">Glucose-methanol-choline oxidoreductase N-terminal domain-containing protein</fullName>
    </recommendedName>
</protein>
<accession>A0A9P0BLF2</accession>
<dbReference type="Gene3D" id="3.50.50.60">
    <property type="entry name" value="FAD/NAD(P)-binding domain"/>
    <property type="match status" value="1"/>
</dbReference>
<dbReference type="SUPFAM" id="SSF51905">
    <property type="entry name" value="FAD/NAD(P)-binding domain"/>
    <property type="match status" value="1"/>
</dbReference>
<feature type="binding site" evidence="5">
    <location>
        <begin position="540"/>
        <end position="541"/>
    </location>
    <ligand>
        <name>FAD</name>
        <dbReference type="ChEBI" id="CHEBI:57692"/>
    </ligand>
</feature>
<feature type="binding site" evidence="5">
    <location>
        <position position="273"/>
    </location>
    <ligand>
        <name>FAD</name>
        <dbReference type="ChEBI" id="CHEBI:57692"/>
    </ligand>
</feature>
<evidence type="ECO:0000313" key="8">
    <source>
        <dbReference type="EMBL" id="CAH0578947.1"/>
    </source>
</evidence>
<feature type="binding site" evidence="5">
    <location>
        <begin position="140"/>
        <end position="143"/>
    </location>
    <ligand>
        <name>FAD</name>
        <dbReference type="ChEBI" id="CHEBI:57692"/>
    </ligand>
</feature>
<evidence type="ECO:0000256" key="2">
    <source>
        <dbReference type="ARBA" id="ARBA00010790"/>
    </source>
</evidence>
<dbReference type="GO" id="GO:0016614">
    <property type="term" value="F:oxidoreductase activity, acting on CH-OH group of donors"/>
    <property type="evidence" value="ECO:0007669"/>
    <property type="project" value="InterPro"/>
</dbReference>
<evidence type="ECO:0000313" key="9">
    <source>
        <dbReference type="Proteomes" id="UP001154114"/>
    </source>
</evidence>
<dbReference type="GO" id="GO:0050660">
    <property type="term" value="F:flavin adenine dinucleotide binding"/>
    <property type="evidence" value="ECO:0007669"/>
    <property type="project" value="InterPro"/>
</dbReference>
<gene>
    <name evidence="8" type="ORF">CINC_LOCUS788</name>
</gene>
<dbReference type="PROSITE" id="PS00623">
    <property type="entry name" value="GMC_OXRED_1"/>
    <property type="match status" value="1"/>
</dbReference>
<reference evidence="8" key="1">
    <citation type="submission" date="2021-12" db="EMBL/GenBank/DDBJ databases">
        <authorList>
            <person name="King R."/>
        </authorList>
    </citation>
    <scope>NUCLEOTIDE SEQUENCE</scope>
</reference>
<organism evidence="8 9">
    <name type="scientific">Chrysodeixis includens</name>
    <name type="common">Soybean looper</name>
    <name type="synonym">Pseudoplusia includens</name>
    <dbReference type="NCBI Taxonomy" id="689277"/>
    <lineage>
        <taxon>Eukaryota</taxon>
        <taxon>Metazoa</taxon>
        <taxon>Ecdysozoa</taxon>
        <taxon>Arthropoda</taxon>
        <taxon>Hexapoda</taxon>
        <taxon>Insecta</taxon>
        <taxon>Pterygota</taxon>
        <taxon>Neoptera</taxon>
        <taxon>Endopterygota</taxon>
        <taxon>Lepidoptera</taxon>
        <taxon>Glossata</taxon>
        <taxon>Ditrysia</taxon>
        <taxon>Noctuoidea</taxon>
        <taxon>Noctuidae</taxon>
        <taxon>Plusiinae</taxon>
        <taxon>Chrysodeixis</taxon>
    </lineage>
</organism>
<name>A0A9P0BLF2_CHRIL</name>